<evidence type="ECO:0000259" key="1">
    <source>
        <dbReference type="Pfam" id="PF12770"/>
    </source>
</evidence>
<dbReference type="Pfam" id="PF12770">
    <property type="entry name" value="CHAT"/>
    <property type="match status" value="1"/>
</dbReference>
<evidence type="ECO:0000313" key="2">
    <source>
        <dbReference type="EMBL" id="MBD7950492.1"/>
    </source>
</evidence>
<dbReference type="SUPFAM" id="SSF48452">
    <property type="entry name" value="TPR-like"/>
    <property type="match status" value="1"/>
</dbReference>
<feature type="domain" description="CHAT" evidence="1">
    <location>
        <begin position="618"/>
        <end position="839"/>
    </location>
</feature>
<keyword evidence="3" id="KW-1185">Reference proteome</keyword>
<accession>A0ABR8RRS0</accession>
<comment type="caution">
    <text evidence="2">The sequence shown here is derived from an EMBL/GenBank/DDBJ whole genome shotgun (WGS) entry which is preliminary data.</text>
</comment>
<evidence type="ECO:0000313" key="3">
    <source>
        <dbReference type="Proteomes" id="UP000641803"/>
    </source>
</evidence>
<reference evidence="2 3" key="1">
    <citation type="submission" date="2020-08" db="EMBL/GenBank/DDBJ databases">
        <title>A Genomic Blueprint of the Chicken Gut Microbiome.</title>
        <authorList>
            <person name="Gilroy R."/>
            <person name="Ravi A."/>
            <person name="Getino M."/>
            <person name="Pursley I."/>
            <person name="Horton D.L."/>
            <person name="Alikhan N.-F."/>
            <person name="Baker D."/>
            <person name="Gharbi K."/>
            <person name="Hall N."/>
            <person name="Watson M."/>
            <person name="Adriaenssens E.M."/>
            <person name="Foster-Nyarko E."/>
            <person name="Jarju S."/>
            <person name="Secka A."/>
            <person name="Antonio M."/>
            <person name="Oren A."/>
            <person name="Chaudhuri R."/>
            <person name="La Ragione R.M."/>
            <person name="Hildebrand F."/>
            <person name="Pallen M.J."/>
        </authorList>
    </citation>
    <scope>NUCLEOTIDE SEQUENCE [LARGE SCALE GENOMIC DNA]</scope>
    <source>
        <strain evidence="2 3">Sa4CUA1</strain>
    </source>
</reference>
<dbReference type="EMBL" id="JACSQQ010000012">
    <property type="protein sequence ID" value="MBD7950492.1"/>
    <property type="molecule type" value="Genomic_DNA"/>
</dbReference>
<proteinExistence type="predicted"/>
<dbReference type="Gene3D" id="1.25.40.10">
    <property type="entry name" value="Tetratricopeptide repeat domain"/>
    <property type="match status" value="1"/>
</dbReference>
<organism evidence="2 3">
    <name type="scientific">Oerskovia rustica</name>
    <dbReference type="NCBI Taxonomy" id="2762237"/>
    <lineage>
        <taxon>Bacteria</taxon>
        <taxon>Bacillati</taxon>
        <taxon>Actinomycetota</taxon>
        <taxon>Actinomycetes</taxon>
        <taxon>Micrococcales</taxon>
        <taxon>Cellulomonadaceae</taxon>
        <taxon>Oerskovia</taxon>
    </lineage>
</organism>
<name>A0ABR8RRS0_9CELL</name>
<dbReference type="Proteomes" id="UP000641803">
    <property type="component" value="Unassembled WGS sequence"/>
</dbReference>
<gene>
    <name evidence="2" type="ORF">H9652_08745</name>
</gene>
<dbReference type="RefSeq" id="WP_191795915.1">
    <property type="nucleotide sequence ID" value="NZ_JACSQQ010000012.1"/>
</dbReference>
<protein>
    <submittedName>
        <fullName evidence="2">CHAT domain-containing protein</fullName>
    </submittedName>
</protein>
<dbReference type="InterPro" id="IPR011990">
    <property type="entry name" value="TPR-like_helical_dom_sf"/>
</dbReference>
<dbReference type="InterPro" id="IPR024983">
    <property type="entry name" value="CHAT_dom"/>
</dbReference>
<sequence length="856" mass="90874">MARSGGRTLRARLEFASGTNARGRHARAAQLFRTILADLEEPTFADDPDNSYAHVRALIGLAISRFEYEGDVDRSLELLEQAQAWVEAHGPEDLQLVVGGQRGLLRLRTGRVVEAVEEMDAAARFIDVATPLDAAVLLLNRGSLHLELGNLDRAEADLAEVVRRAEDMGDALLASKAQHNLGYAKYLGGDLPTALRAMEEAERGAPERHASVGLIDKAQVLLEAGLLSDADSTLAEAREHLVRNRMVRDVAEVELLRAQCLVGLRRYTEAQRQARAAAARFDRIGNDPWAARARVAELQARLAEDRSAGLSVGVARRRAARALALADVGAALGEAGGRGVTVPAQLLAAEWLLAAKDPAGAREVLSRVPGHLGRVALPLRLQHQAVAAQLAFATGERGAALRAVRKGQRMLAEHREGLGSVDAVTASAVHGVRLGHVDVAAALRTGRAAALLDAVERGRATVAGSGRVVPPSDAESAELLTRARQEIESARLLGANPSGERLERRRAHLSEARRLQEAARRRAWQDGGGAQTPTAVTARRLRRALSTASASTVVADFVVADETLRVLRADASGLSMIRLAPMVEVGERIRRARADLDVLSNGLIPAPMRAAARASLDRSLAWLDREVLAPIDAQGDLHIAARDLLLAVPWSSLPSRAGRRTWVNSWIDLQESTVEQTKPDVVVVAGPGLRAAEAEAEAVARTWESATVLTGEEATCSATVERLPSAAVVHLATHGRHETDNPLFSSLRLADGPLFAHELDGVDLRGAVVVLSACEAGLSTVRIGGEPLGLTSVLLRLGAAAVVSSVAPLRDDVAARVMPEFHGELRAGATPGDALAAAVASEEEPVPLVCFGPLAV</sequence>